<dbReference type="GO" id="GO:0022626">
    <property type="term" value="C:cytosolic ribosome"/>
    <property type="evidence" value="ECO:0007669"/>
    <property type="project" value="UniProtKB-ARBA"/>
</dbReference>
<dbReference type="PANTHER" id="PTHR45696:SF10">
    <property type="entry name" value="LARGE RIBOSOMAL SUBUNIT PROTEIN P1"/>
    <property type="match status" value="1"/>
</dbReference>
<evidence type="ECO:0000313" key="9">
    <source>
        <dbReference type="EMBL" id="VDN97222.1"/>
    </source>
</evidence>
<dbReference type="GO" id="GO:0003735">
    <property type="term" value="F:structural constituent of ribosome"/>
    <property type="evidence" value="ECO:0007669"/>
    <property type="project" value="InterPro"/>
</dbReference>
<dbReference type="AlphaFoldDB" id="A0A0R3T310"/>
<evidence type="ECO:0000256" key="7">
    <source>
        <dbReference type="SAM" id="MobiDB-lite"/>
    </source>
</evidence>
<evidence type="ECO:0000256" key="6">
    <source>
        <dbReference type="ARBA" id="ARBA00042918"/>
    </source>
</evidence>
<evidence type="ECO:0000313" key="10">
    <source>
        <dbReference type="Proteomes" id="UP000278807"/>
    </source>
</evidence>
<evidence type="ECO:0000313" key="11">
    <source>
        <dbReference type="WBParaSite" id="HNAJ_0000136301-mRNA-1"/>
    </source>
</evidence>
<dbReference type="GO" id="GO:1990904">
    <property type="term" value="C:ribonucleoprotein complex"/>
    <property type="evidence" value="ECO:0007669"/>
    <property type="project" value="UniProtKB-KW"/>
</dbReference>
<evidence type="ECO:0000256" key="5">
    <source>
        <dbReference type="ARBA" id="ARBA00041116"/>
    </source>
</evidence>
<organism evidence="12">
    <name type="scientific">Rodentolepis nana</name>
    <name type="common">Dwarf tapeworm</name>
    <name type="synonym">Hymenolepis nana</name>
    <dbReference type="NCBI Taxonomy" id="102285"/>
    <lineage>
        <taxon>Eukaryota</taxon>
        <taxon>Metazoa</taxon>
        <taxon>Spiralia</taxon>
        <taxon>Lophotrochozoa</taxon>
        <taxon>Platyhelminthes</taxon>
        <taxon>Cestoda</taxon>
        <taxon>Eucestoda</taxon>
        <taxon>Cyclophyllidea</taxon>
        <taxon>Hymenolepididae</taxon>
        <taxon>Rodentolepis</taxon>
    </lineage>
</organism>
<dbReference type="CDD" id="cd05831">
    <property type="entry name" value="Ribosomal_P1"/>
    <property type="match status" value="1"/>
</dbReference>
<keyword evidence="4" id="KW-0687">Ribonucleoprotein</keyword>
<reference evidence="8 10" key="2">
    <citation type="submission" date="2018-11" db="EMBL/GenBank/DDBJ databases">
        <authorList>
            <consortium name="Pathogen Informatics"/>
        </authorList>
    </citation>
    <scope>NUCLEOTIDE SEQUENCE [LARGE SCALE GENOMIC DNA]</scope>
</reference>
<evidence type="ECO:0000256" key="3">
    <source>
        <dbReference type="ARBA" id="ARBA00022980"/>
    </source>
</evidence>
<dbReference type="InterPro" id="IPR038716">
    <property type="entry name" value="P1/P2_N_sf"/>
</dbReference>
<evidence type="ECO:0000313" key="8">
    <source>
        <dbReference type="EMBL" id="VDN97221.1"/>
    </source>
</evidence>
<comment type="similarity">
    <text evidence="2">Belongs to the eukaryotic ribosomal protein P1/P2 family.</text>
</comment>
<evidence type="ECO:0000313" key="12">
    <source>
        <dbReference type="WBParaSite" id="HNAJ_0000136401-mRNA-1"/>
    </source>
</evidence>
<dbReference type="GO" id="GO:0006414">
    <property type="term" value="P:translational elongation"/>
    <property type="evidence" value="ECO:0007669"/>
    <property type="project" value="InterPro"/>
</dbReference>
<proteinExistence type="inferred from homology"/>
<feature type="region of interest" description="Disordered" evidence="7">
    <location>
        <begin position="76"/>
        <end position="118"/>
    </location>
</feature>
<gene>
    <name evidence="8" type="ORF">HNAJ_LOCUS1362</name>
    <name evidence="9" type="ORF">HNAJ_LOCUS1363</name>
</gene>
<evidence type="ECO:0000256" key="4">
    <source>
        <dbReference type="ARBA" id="ARBA00023274"/>
    </source>
</evidence>
<dbReference type="HAMAP" id="MF_01478">
    <property type="entry name" value="Ribosomal_L12_arch"/>
    <property type="match status" value="1"/>
</dbReference>
<dbReference type="OrthoDB" id="2194681at2759"/>
<dbReference type="Gene3D" id="1.10.10.1410">
    <property type="match status" value="1"/>
</dbReference>
<dbReference type="WBParaSite" id="HNAJ_0000136401-mRNA-1">
    <property type="protein sequence ID" value="HNAJ_0000136401-mRNA-1"/>
    <property type="gene ID" value="HNAJ_0000136401"/>
</dbReference>
<dbReference type="FunFam" id="1.10.10.1410:FF:000001">
    <property type="entry name" value="60S acidic ribosomal protein P1"/>
    <property type="match status" value="1"/>
</dbReference>
<dbReference type="Pfam" id="PF00428">
    <property type="entry name" value="Ribosomal_60s"/>
    <property type="match status" value="1"/>
</dbReference>
<dbReference type="PANTHER" id="PTHR45696">
    <property type="entry name" value="60S ACIDIC RIBOSOMAL PROTEIN P1"/>
    <property type="match status" value="1"/>
</dbReference>
<evidence type="ECO:0000256" key="2">
    <source>
        <dbReference type="ARBA" id="ARBA00005436"/>
    </source>
</evidence>
<sequence length="118" mass="11896">MDTKAEVACTYASLILADDGLDVTADRLNTILKAANCNFVEGYLCSLFASALNGVNVKDIIAASSSCAVAAAPATAPAPAPAAGGAPAGGAAPVPEKKEEKKEESESEDEDMGFDLFG</sequence>
<name>A0A0R3T310_RODNA</name>
<protein>
    <recommendedName>
        <fullName evidence="5">Large ribosomal subunit protein P1</fullName>
    </recommendedName>
    <alternativeName>
        <fullName evidence="6">60S acidic ribosomal protein P1</fullName>
    </alternativeName>
</protein>
<evidence type="ECO:0000256" key="1">
    <source>
        <dbReference type="ARBA" id="ARBA00003362"/>
    </source>
</evidence>
<dbReference type="STRING" id="102285.A0A0R3T310"/>
<dbReference type="WBParaSite" id="HNAJ_0000136301-mRNA-1">
    <property type="protein sequence ID" value="HNAJ_0000136301-mRNA-1"/>
    <property type="gene ID" value="HNAJ_0000136301"/>
</dbReference>
<keyword evidence="10" id="KW-1185">Reference proteome</keyword>
<accession>A0A0R3T310</accession>
<keyword evidence="3" id="KW-0689">Ribosomal protein</keyword>
<feature type="compositionally biased region" description="Low complexity" evidence="7">
    <location>
        <begin position="76"/>
        <end position="94"/>
    </location>
</feature>
<dbReference type="Proteomes" id="UP000278807">
    <property type="component" value="Unassembled WGS sequence"/>
</dbReference>
<dbReference type="EMBL" id="UZAE01000520">
    <property type="protein sequence ID" value="VDN97222.1"/>
    <property type="molecule type" value="Genomic_DNA"/>
</dbReference>
<feature type="compositionally biased region" description="Basic and acidic residues" evidence="7">
    <location>
        <begin position="95"/>
        <end position="104"/>
    </location>
</feature>
<comment type="function">
    <text evidence="1">Plays an important role in the elongation step of protein synthesis.</text>
</comment>
<dbReference type="InterPro" id="IPR027534">
    <property type="entry name" value="Ribosomal_P1/P2"/>
</dbReference>
<feature type="compositionally biased region" description="Acidic residues" evidence="7">
    <location>
        <begin position="105"/>
        <end position="118"/>
    </location>
</feature>
<reference evidence="11 12" key="1">
    <citation type="submission" date="2017-02" db="UniProtKB">
        <authorList>
            <consortium name="WormBaseParasite"/>
        </authorList>
    </citation>
    <scope>IDENTIFICATION</scope>
</reference>
<dbReference type="EMBL" id="UZAE01000520">
    <property type="protein sequence ID" value="VDN97221.1"/>
    <property type="molecule type" value="Genomic_DNA"/>
</dbReference>